<proteinExistence type="predicted"/>
<dbReference type="SUPFAM" id="SSF46626">
    <property type="entry name" value="Cytochrome c"/>
    <property type="match status" value="1"/>
</dbReference>
<feature type="signal peptide" evidence="5">
    <location>
        <begin position="1"/>
        <end position="19"/>
    </location>
</feature>
<dbReference type="InterPro" id="IPR009056">
    <property type="entry name" value="Cyt_c-like_dom"/>
</dbReference>
<comment type="caution">
    <text evidence="7">The sequence shown here is derived from an EMBL/GenBank/DDBJ whole genome shotgun (WGS) entry which is preliminary data.</text>
</comment>
<evidence type="ECO:0000313" key="8">
    <source>
        <dbReference type="Proteomes" id="UP001350748"/>
    </source>
</evidence>
<evidence type="ECO:0000256" key="1">
    <source>
        <dbReference type="ARBA" id="ARBA00022617"/>
    </source>
</evidence>
<evidence type="ECO:0000256" key="2">
    <source>
        <dbReference type="ARBA" id="ARBA00022723"/>
    </source>
</evidence>
<sequence length="105" mass="11148">MRIASVFILLCLMTAPVKAAEADPSAGARLAKTECETCHAVGPDAAAKSPDARAPRFVDVAKMPSTTELSLKVFLRTPHRNMPNLILSPEEIDSVAAYILSLAGK</sequence>
<name>A0ABU7XG48_9HYPH</name>
<dbReference type="Proteomes" id="UP001350748">
    <property type="component" value="Unassembled WGS sequence"/>
</dbReference>
<keyword evidence="5" id="KW-0732">Signal</keyword>
<reference evidence="7 8" key="1">
    <citation type="submission" date="2024-02" db="EMBL/GenBank/DDBJ databases">
        <authorList>
            <person name="Grouzdev D."/>
        </authorList>
    </citation>
    <scope>NUCLEOTIDE SEQUENCE [LARGE SCALE GENOMIC DNA]</scope>
    <source>
        <strain evidence="7 8">9N</strain>
    </source>
</reference>
<accession>A0ABU7XG48</accession>
<organism evidence="7 8">
    <name type="scientific">Methylocystis borbori</name>
    <dbReference type="NCBI Taxonomy" id="3118750"/>
    <lineage>
        <taxon>Bacteria</taxon>
        <taxon>Pseudomonadati</taxon>
        <taxon>Pseudomonadota</taxon>
        <taxon>Alphaproteobacteria</taxon>
        <taxon>Hyphomicrobiales</taxon>
        <taxon>Methylocystaceae</taxon>
        <taxon>Methylocystis</taxon>
    </lineage>
</organism>
<keyword evidence="2 4" id="KW-0479">Metal-binding</keyword>
<dbReference type="RefSeq" id="WP_332081342.1">
    <property type="nucleotide sequence ID" value="NZ_JAZHYN010000016.1"/>
</dbReference>
<dbReference type="EMBL" id="JAZHYN010000016">
    <property type="protein sequence ID" value="MEF3366346.1"/>
    <property type="molecule type" value="Genomic_DNA"/>
</dbReference>
<keyword evidence="1 4" id="KW-0349">Heme</keyword>
<evidence type="ECO:0000313" key="7">
    <source>
        <dbReference type="EMBL" id="MEF3366346.1"/>
    </source>
</evidence>
<feature type="domain" description="Cytochrome c" evidence="6">
    <location>
        <begin position="22"/>
        <end position="103"/>
    </location>
</feature>
<dbReference type="InterPro" id="IPR036909">
    <property type="entry name" value="Cyt_c-like_dom_sf"/>
</dbReference>
<gene>
    <name evidence="7" type="ORF">V3H18_07350</name>
</gene>
<evidence type="ECO:0000256" key="5">
    <source>
        <dbReference type="SAM" id="SignalP"/>
    </source>
</evidence>
<dbReference type="Gene3D" id="1.10.760.10">
    <property type="entry name" value="Cytochrome c-like domain"/>
    <property type="match status" value="1"/>
</dbReference>
<evidence type="ECO:0000256" key="4">
    <source>
        <dbReference type="PROSITE-ProRule" id="PRU00433"/>
    </source>
</evidence>
<dbReference type="Pfam" id="PF13442">
    <property type="entry name" value="Cytochrome_CBB3"/>
    <property type="match status" value="1"/>
</dbReference>
<keyword evidence="3 4" id="KW-0408">Iron</keyword>
<keyword evidence="8" id="KW-1185">Reference proteome</keyword>
<evidence type="ECO:0000259" key="6">
    <source>
        <dbReference type="PROSITE" id="PS51007"/>
    </source>
</evidence>
<protein>
    <submittedName>
        <fullName evidence="7">C-type cytochrome</fullName>
    </submittedName>
</protein>
<feature type="chain" id="PRO_5047024258" evidence="5">
    <location>
        <begin position="20"/>
        <end position="105"/>
    </location>
</feature>
<evidence type="ECO:0000256" key="3">
    <source>
        <dbReference type="ARBA" id="ARBA00023004"/>
    </source>
</evidence>
<dbReference type="PROSITE" id="PS51007">
    <property type="entry name" value="CYTC"/>
    <property type="match status" value="1"/>
</dbReference>